<evidence type="ECO:0000313" key="2">
    <source>
        <dbReference type="EMBL" id="SFE33947.1"/>
    </source>
</evidence>
<dbReference type="OrthoDB" id="3681676at2"/>
<protein>
    <submittedName>
        <fullName evidence="2">Uncharacterized protein</fullName>
    </submittedName>
</protein>
<gene>
    <name evidence="2" type="ORF">SAMN05216251_102541</name>
</gene>
<dbReference type="STRING" id="380248.SAMN05216251_102541"/>
<organism evidence="2 3">
    <name type="scientific">Actinacidiphila alni</name>
    <dbReference type="NCBI Taxonomy" id="380248"/>
    <lineage>
        <taxon>Bacteria</taxon>
        <taxon>Bacillati</taxon>
        <taxon>Actinomycetota</taxon>
        <taxon>Actinomycetes</taxon>
        <taxon>Kitasatosporales</taxon>
        <taxon>Streptomycetaceae</taxon>
        <taxon>Actinacidiphila</taxon>
    </lineage>
</organism>
<name>A0A1I1ZQG5_9ACTN</name>
<evidence type="ECO:0000313" key="3">
    <source>
        <dbReference type="Proteomes" id="UP000199323"/>
    </source>
</evidence>
<accession>A0A1I1ZQG5</accession>
<sequence length="729" mass="78543">MPGAGVPSDAESAAEGAAAPGRDPEAGDSDERRLPGEDLSGSEGDDAGYSDLNRALGQQVHNHFHGSVDATGAAFGFGVPRAPGLAPGLVRSDDVVQTLRYYVYAEPAFTDAHTTLMRHHVVVLTGREDTGRRSGAFALLREVTGSVTGIRSLSPADALAALAAGGSLKERQAYVILDYVGETNAMAVQSYEMGRLAEELRKKHSYLVITATEGSLRRFAFEDYCAPWCAPDPLEVFRRATGVDVQASQAAPAAPAAEPLVELLGRVAEQRRPADVVAAADAFRDSGAEAALKVLSGSEAKAVADWFRRSDGPSADDLLPMAALAFLQGLPERTYEEHLAGLVRHVREWELSGESGPDDADPAPAAAGPGRAVFLRSRAQWRSRAADLVRVEKWAEPGQSDERSERRMVFTSAAVRELVIRELHELYGYELWYPLRLWLQNLSELRDLEVRSEVARGVALLARHALAEVDASMLQVWAAGLANQRVTAALTLQCMAEDDRLAGAAYNVAVGWAVNKGQPRAITMAMALAGTLGSLYRLDVLNQLWGLTGRGERLAFAARNSLVLLLQTAERDPERALFTLRYLRTCLATTRRGSSEHSRAVANACRVLAAGRLADQPGTLAGALIQSDPLVARQMGMLWAQLLLGRSRRDVIEALCGTLLAVRDQPPATEAVRVLGESMRAELTGAQWQALRTRLPAALRRPGLNTPGTHRLARILLGTLRVQADPLAL</sequence>
<dbReference type="RefSeq" id="WP_093712169.1">
    <property type="nucleotide sequence ID" value="NZ_FONG01000002.1"/>
</dbReference>
<dbReference type="Proteomes" id="UP000199323">
    <property type="component" value="Unassembled WGS sequence"/>
</dbReference>
<keyword evidence="3" id="KW-1185">Reference proteome</keyword>
<feature type="region of interest" description="Disordered" evidence="1">
    <location>
        <begin position="1"/>
        <end position="51"/>
    </location>
</feature>
<evidence type="ECO:0000256" key="1">
    <source>
        <dbReference type="SAM" id="MobiDB-lite"/>
    </source>
</evidence>
<reference evidence="2 3" key="1">
    <citation type="submission" date="2016-10" db="EMBL/GenBank/DDBJ databases">
        <authorList>
            <person name="de Groot N.N."/>
        </authorList>
    </citation>
    <scope>NUCLEOTIDE SEQUENCE [LARGE SCALE GENOMIC DNA]</scope>
    <source>
        <strain evidence="2 3">CGMCC 4.3510</strain>
    </source>
</reference>
<proteinExistence type="predicted"/>
<dbReference type="AlphaFoldDB" id="A0A1I1ZQG5"/>
<feature type="compositionally biased region" description="Basic and acidic residues" evidence="1">
    <location>
        <begin position="22"/>
        <end position="36"/>
    </location>
</feature>
<dbReference type="EMBL" id="FONG01000002">
    <property type="protein sequence ID" value="SFE33947.1"/>
    <property type="molecule type" value="Genomic_DNA"/>
</dbReference>
<feature type="compositionally biased region" description="Low complexity" evidence="1">
    <location>
        <begin position="7"/>
        <end position="21"/>
    </location>
</feature>